<dbReference type="Proteomes" id="UP000050525">
    <property type="component" value="Unassembled WGS sequence"/>
</dbReference>
<dbReference type="InterPro" id="IPR053082">
    <property type="entry name" value="Nuclear_GTPase_SLIP-GC"/>
</dbReference>
<organism evidence="2 3">
    <name type="scientific">Alligator mississippiensis</name>
    <name type="common">American alligator</name>
    <dbReference type="NCBI Taxonomy" id="8496"/>
    <lineage>
        <taxon>Eukaryota</taxon>
        <taxon>Metazoa</taxon>
        <taxon>Chordata</taxon>
        <taxon>Craniata</taxon>
        <taxon>Vertebrata</taxon>
        <taxon>Euteleostomi</taxon>
        <taxon>Archelosauria</taxon>
        <taxon>Archosauria</taxon>
        <taxon>Crocodylia</taxon>
        <taxon>Alligatoridae</taxon>
        <taxon>Alligatorinae</taxon>
        <taxon>Alligator</taxon>
    </lineage>
</organism>
<evidence type="ECO:0000313" key="2">
    <source>
        <dbReference type="EMBL" id="KYO44084.1"/>
    </source>
</evidence>
<keyword evidence="3" id="KW-1185">Reference proteome</keyword>
<reference evidence="2 3" key="1">
    <citation type="journal article" date="2012" name="Genome Biol.">
        <title>Sequencing three crocodilian genomes to illuminate the evolution of archosaurs and amniotes.</title>
        <authorList>
            <person name="St John J.A."/>
            <person name="Braun E.L."/>
            <person name="Isberg S.R."/>
            <person name="Miles L.G."/>
            <person name="Chong A.Y."/>
            <person name="Gongora J."/>
            <person name="Dalzell P."/>
            <person name="Moran C."/>
            <person name="Bed'hom B."/>
            <person name="Abzhanov A."/>
            <person name="Burgess S.C."/>
            <person name="Cooksey A.M."/>
            <person name="Castoe T.A."/>
            <person name="Crawford N.G."/>
            <person name="Densmore L.D."/>
            <person name="Drew J.C."/>
            <person name="Edwards S.V."/>
            <person name="Faircloth B.C."/>
            <person name="Fujita M.K."/>
            <person name="Greenwold M.J."/>
            <person name="Hoffmann F.G."/>
            <person name="Howard J.M."/>
            <person name="Iguchi T."/>
            <person name="Janes D.E."/>
            <person name="Khan S.Y."/>
            <person name="Kohno S."/>
            <person name="de Koning A.J."/>
            <person name="Lance S.L."/>
            <person name="McCarthy F.M."/>
            <person name="McCormack J.E."/>
            <person name="Merchant M.E."/>
            <person name="Peterson D.G."/>
            <person name="Pollock D.D."/>
            <person name="Pourmand N."/>
            <person name="Raney B.J."/>
            <person name="Roessler K.A."/>
            <person name="Sanford J.R."/>
            <person name="Sawyer R.H."/>
            <person name="Schmidt C.J."/>
            <person name="Triplett E.W."/>
            <person name="Tuberville T.D."/>
            <person name="Venegas-Anaya M."/>
            <person name="Howard J.T."/>
            <person name="Jarvis E.D."/>
            <person name="Guillette L.J.Jr."/>
            <person name="Glenn T.C."/>
            <person name="Green R.E."/>
            <person name="Ray D.A."/>
        </authorList>
    </citation>
    <scope>NUCLEOTIDE SEQUENCE [LARGE SCALE GENOMIC DNA]</scope>
    <source>
        <strain evidence="2">KSC_2009_1</strain>
    </source>
</reference>
<dbReference type="Pfam" id="PF00350">
    <property type="entry name" value="Dynamin_N"/>
    <property type="match status" value="1"/>
</dbReference>
<dbReference type="InterPro" id="IPR027417">
    <property type="entry name" value="P-loop_NTPase"/>
</dbReference>
<proteinExistence type="predicted"/>
<dbReference type="PANTHER" id="PTHR47308">
    <property type="entry name" value="NUCLEAR GTPASE SLIP-GC"/>
    <property type="match status" value="1"/>
</dbReference>
<accession>A0A151P4U5</accession>
<dbReference type="InterPro" id="IPR045063">
    <property type="entry name" value="Dynamin_N"/>
</dbReference>
<dbReference type="STRING" id="8496.A0A151P4U5"/>
<evidence type="ECO:0000259" key="1">
    <source>
        <dbReference type="Pfam" id="PF00350"/>
    </source>
</evidence>
<gene>
    <name evidence="2" type="ORF">Y1Q_0011401</name>
</gene>
<dbReference type="SUPFAM" id="SSF52540">
    <property type="entry name" value="P-loop containing nucleoside triphosphate hydrolases"/>
    <property type="match status" value="1"/>
</dbReference>
<dbReference type="EMBL" id="AKHW03000929">
    <property type="protein sequence ID" value="KYO44084.1"/>
    <property type="molecule type" value="Genomic_DNA"/>
</dbReference>
<dbReference type="PANTHER" id="PTHR47308:SF1">
    <property type="entry name" value="NUCLEAR GTPASE SLIP-GC"/>
    <property type="match status" value="1"/>
</dbReference>
<feature type="domain" description="Dynamin N-terminal" evidence="1">
    <location>
        <begin position="172"/>
        <end position="384"/>
    </location>
</feature>
<comment type="caution">
    <text evidence="2">The sequence shown here is derived from an EMBL/GenBank/DDBJ whole genome shotgun (WGS) entry which is preliminary data.</text>
</comment>
<sequence length="391" mass="43989">MGNRQSPPAQKPIFLKRCSTSDSLQNPDILKSHLHHIPVLILPGVKEQEQPSVNQHSLLTLELGSYNGKQRTTTPSVIRTLANCPSRMMGKEGLAGTEPCIRPCSPSLQVQPCNCPLTDEDMESETKKTLDTAFEKLLNVLPSLDNMPDGAWYLKDRLSALKAKSSLDPIYIGLFGTTGAGKSTLLNAILEKKFFLPVSGSRTCTSCIVEIKTSQTKYYEANIHLLSDEEWKKELRNLVELLSKTGEEDEEGSHNDADVEEVIQKLQSIYGQGAETKCYEDLLKMKPVIKIPTLRRIPLKGMSADELSEKLDPYVRRRSDEDEREPAQDGDKEKMRFWPLIKHVEVTLPRSDVLPEGVVFIDIPGTGDFNSKRDQMWKEVICPLDCVWENH</sequence>
<dbReference type="GO" id="GO:0003924">
    <property type="term" value="F:GTPase activity"/>
    <property type="evidence" value="ECO:0007669"/>
    <property type="project" value="TreeGrafter"/>
</dbReference>
<dbReference type="Gene3D" id="3.40.50.300">
    <property type="entry name" value="P-loop containing nucleotide triphosphate hydrolases"/>
    <property type="match status" value="1"/>
</dbReference>
<name>A0A151P4U5_ALLMI</name>
<dbReference type="CDD" id="cd00882">
    <property type="entry name" value="Ras_like_GTPase"/>
    <property type="match status" value="1"/>
</dbReference>
<dbReference type="AlphaFoldDB" id="A0A151P4U5"/>
<evidence type="ECO:0000313" key="3">
    <source>
        <dbReference type="Proteomes" id="UP000050525"/>
    </source>
</evidence>
<protein>
    <submittedName>
        <fullName evidence="2">Nuclear GTPase SLIP-GC-like</fullName>
    </submittedName>
</protein>